<evidence type="ECO:0000256" key="3">
    <source>
        <dbReference type="ARBA" id="ARBA00023015"/>
    </source>
</evidence>
<organism evidence="10 11">
    <name type="scientific">Amphritea atlantica</name>
    <dbReference type="NCBI Taxonomy" id="355243"/>
    <lineage>
        <taxon>Bacteria</taxon>
        <taxon>Pseudomonadati</taxon>
        <taxon>Pseudomonadota</taxon>
        <taxon>Gammaproteobacteria</taxon>
        <taxon>Oceanospirillales</taxon>
        <taxon>Oceanospirillaceae</taxon>
        <taxon>Amphritea</taxon>
    </lineage>
</organism>
<dbReference type="SMART" id="SM00862">
    <property type="entry name" value="Trans_reg_C"/>
    <property type="match status" value="1"/>
</dbReference>
<protein>
    <submittedName>
        <fullName evidence="10">Response regulator transcription factor</fullName>
    </submittedName>
</protein>
<dbReference type="InterPro" id="IPR001789">
    <property type="entry name" value="Sig_transdc_resp-reg_receiver"/>
</dbReference>
<keyword evidence="4 7" id="KW-0238">DNA-binding</keyword>
<dbReference type="PANTHER" id="PTHR48111:SF4">
    <property type="entry name" value="DNA-BINDING DUAL TRANSCRIPTIONAL REGULATOR OMPR"/>
    <property type="match status" value="1"/>
</dbReference>
<feature type="DNA-binding region" description="OmpR/PhoB-type" evidence="7">
    <location>
        <begin position="135"/>
        <end position="231"/>
    </location>
</feature>
<dbReference type="PROSITE" id="PS51755">
    <property type="entry name" value="OMPR_PHOB"/>
    <property type="match status" value="1"/>
</dbReference>
<dbReference type="Gene3D" id="3.40.50.2300">
    <property type="match status" value="1"/>
</dbReference>
<dbReference type="CDD" id="cd00383">
    <property type="entry name" value="trans_reg_C"/>
    <property type="match status" value="1"/>
</dbReference>
<proteinExistence type="predicted"/>
<dbReference type="Pfam" id="PF00072">
    <property type="entry name" value="Response_reg"/>
    <property type="match status" value="1"/>
</dbReference>
<dbReference type="InterPro" id="IPR036388">
    <property type="entry name" value="WH-like_DNA-bd_sf"/>
</dbReference>
<dbReference type="Pfam" id="PF00486">
    <property type="entry name" value="Trans_reg_C"/>
    <property type="match status" value="1"/>
</dbReference>
<dbReference type="SUPFAM" id="SSF46894">
    <property type="entry name" value="C-terminal effector domain of the bipartite response regulators"/>
    <property type="match status" value="1"/>
</dbReference>
<dbReference type="InterPro" id="IPR011006">
    <property type="entry name" value="CheY-like_superfamily"/>
</dbReference>
<evidence type="ECO:0000256" key="6">
    <source>
        <dbReference type="PROSITE-ProRule" id="PRU00169"/>
    </source>
</evidence>
<keyword evidence="11" id="KW-1185">Reference proteome</keyword>
<dbReference type="PROSITE" id="PS50110">
    <property type="entry name" value="RESPONSE_REGULATORY"/>
    <property type="match status" value="1"/>
</dbReference>
<evidence type="ECO:0000256" key="5">
    <source>
        <dbReference type="ARBA" id="ARBA00023163"/>
    </source>
</evidence>
<feature type="modified residue" description="4-aspartylphosphate" evidence="6">
    <location>
        <position position="55"/>
    </location>
</feature>
<evidence type="ECO:0000313" key="10">
    <source>
        <dbReference type="EMBL" id="UTW05338.1"/>
    </source>
</evidence>
<evidence type="ECO:0000256" key="1">
    <source>
        <dbReference type="ARBA" id="ARBA00022553"/>
    </source>
</evidence>
<dbReference type="InterPro" id="IPR016032">
    <property type="entry name" value="Sig_transdc_resp-reg_C-effctor"/>
</dbReference>
<evidence type="ECO:0000259" key="9">
    <source>
        <dbReference type="PROSITE" id="PS51755"/>
    </source>
</evidence>
<evidence type="ECO:0000259" key="8">
    <source>
        <dbReference type="PROSITE" id="PS50110"/>
    </source>
</evidence>
<evidence type="ECO:0000256" key="7">
    <source>
        <dbReference type="PROSITE-ProRule" id="PRU01091"/>
    </source>
</evidence>
<keyword evidence="3" id="KW-0805">Transcription regulation</keyword>
<feature type="domain" description="Response regulatory" evidence="8">
    <location>
        <begin position="6"/>
        <end position="119"/>
    </location>
</feature>
<feature type="domain" description="OmpR/PhoB-type" evidence="9">
    <location>
        <begin position="135"/>
        <end position="231"/>
    </location>
</feature>
<evidence type="ECO:0000256" key="4">
    <source>
        <dbReference type="ARBA" id="ARBA00023125"/>
    </source>
</evidence>
<dbReference type="SMART" id="SM00448">
    <property type="entry name" value="REC"/>
    <property type="match status" value="1"/>
</dbReference>
<dbReference type="PANTHER" id="PTHR48111">
    <property type="entry name" value="REGULATOR OF RPOS"/>
    <property type="match status" value="1"/>
</dbReference>
<dbReference type="InterPro" id="IPR001867">
    <property type="entry name" value="OmpR/PhoB-type_DNA-bd"/>
</dbReference>
<name>A0ABY5GZ65_9GAMM</name>
<dbReference type="InterPro" id="IPR039420">
    <property type="entry name" value="WalR-like"/>
</dbReference>
<dbReference type="SUPFAM" id="SSF52172">
    <property type="entry name" value="CheY-like"/>
    <property type="match status" value="1"/>
</dbReference>
<sequence length="237" mass="26474">MHKKDLIYIIDDDRDICDLACSELEYYGYDIRVFNTGTLALQALRGMTPALCIIDLGLPDMDGMALVKALSDKPDVGVLILSGRGSLPDRVLGLELGGDDYITKPFEPRDLVARVHSLMRRLGLSQENRTPGRGVRKAQFAQWLYIPTTLTLSHSSGKNYTLSTAEGDLLNTLLGSNKQILSRDRLLGEQAIPYDRSIDSRMSRLRKKIEDNPKEPQIIKTVYGAGYIFAVDVSWIE</sequence>
<keyword evidence="5" id="KW-0804">Transcription</keyword>
<keyword evidence="2" id="KW-0902">Two-component regulatory system</keyword>
<reference evidence="10" key="1">
    <citation type="submission" date="2021-04" db="EMBL/GenBank/DDBJ databases">
        <title>Oceanospirillales bacteria with DddD are important DMSP degraders in coastal seawater.</title>
        <authorList>
            <person name="Liu J."/>
        </authorList>
    </citation>
    <scope>NUCLEOTIDE SEQUENCE</scope>
    <source>
        <strain evidence="10">GY6</strain>
    </source>
</reference>
<evidence type="ECO:0000313" key="11">
    <source>
        <dbReference type="Proteomes" id="UP001059950"/>
    </source>
</evidence>
<gene>
    <name evidence="10" type="ORF">KDX31_08480</name>
</gene>
<accession>A0ABY5GZ65</accession>
<dbReference type="Gene3D" id="1.10.10.10">
    <property type="entry name" value="Winged helix-like DNA-binding domain superfamily/Winged helix DNA-binding domain"/>
    <property type="match status" value="1"/>
</dbReference>
<dbReference type="Gene3D" id="6.10.250.690">
    <property type="match status" value="1"/>
</dbReference>
<evidence type="ECO:0000256" key="2">
    <source>
        <dbReference type="ARBA" id="ARBA00023012"/>
    </source>
</evidence>
<dbReference type="Proteomes" id="UP001059950">
    <property type="component" value="Chromosome"/>
</dbReference>
<dbReference type="EMBL" id="CP073344">
    <property type="protein sequence ID" value="UTW05338.1"/>
    <property type="molecule type" value="Genomic_DNA"/>
</dbReference>
<keyword evidence="1 6" id="KW-0597">Phosphoprotein</keyword>